<keyword evidence="8" id="KW-0560">Oxidoreductase</keyword>
<dbReference type="HAMAP" id="MF_00445">
    <property type="entry name" value="NDH1_NuoN_1"/>
    <property type="match status" value="1"/>
</dbReference>
<feature type="transmembrane region" description="Helical" evidence="5">
    <location>
        <begin position="300"/>
        <end position="322"/>
    </location>
</feature>
<keyword evidence="5" id="KW-0813">Transport</keyword>
<dbReference type="GO" id="GO:0048038">
    <property type="term" value="F:quinone binding"/>
    <property type="evidence" value="ECO:0007669"/>
    <property type="project" value="UniProtKB-KW"/>
</dbReference>
<feature type="transmembrane region" description="Helical" evidence="5">
    <location>
        <begin position="328"/>
        <end position="349"/>
    </location>
</feature>
<feature type="transmembrane region" description="Helical" evidence="5">
    <location>
        <begin position="38"/>
        <end position="58"/>
    </location>
</feature>
<keyword evidence="5" id="KW-0874">Quinone</keyword>
<feature type="domain" description="NADH:quinone oxidoreductase/Mrp antiporter transmembrane" evidence="7">
    <location>
        <begin position="125"/>
        <end position="419"/>
    </location>
</feature>
<dbReference type="GO" id="GO:0050136">
    <property type="term" value="F:NADH dehydrogenase (quinone) (non-electrogenic) activity"/>
    <property type="evidence" value="ECO:0007669"/>
    <property type="project" value="UniProtKB-UniRule"/>
</dbReference>
<feature type="transmembrane region" description="Helical" evidence="5">
    <location>
        <begin position="204"/>
        <end position="229"/>
    </location>
</feature>
<evidence type="ECO:0000313" key="8">
    <source>
        <dbReference type="EMBL" id="KPC54558.1"/>
    </source>
</evidence>
<comment type="function">
    <text evidence="5">NDH-1 shuttles electrons from NADH, via FMN and iron-sulfur (Fe-S) centers, to quinones in the respiratory chain. The immediate electron acceptor for the enzyme in this species is believed to be ubiquinone. Couples the redox reaction to proton translocation (for every two electrons transferred, four hydrogen ions are translocated across the cytoplasmic membrane), and thus conserves the redox energy in a proton gradient.</text>
</comment>
<dbReference type="STRING" id="857265.WG78_03255"/>
<organism evidence="8 9">
    <name type="scientific">Amantichitinum ursilacus</name>
    <dbReference type="NCBI Taxonomy" id="857265"/>
    <lineage>
        <taxon>Bacteria</taxon>
        <taxon>Pseudomonadati</taxon>
        <taxon>Pseudomonadota</taxon>
        <taxon>Betaproteobacteria</taxon>
        <taxon>Neisseriales</taxon>
        <taxon>Chitinibacteraceae</taxon>
        <taxon>Amantichitinum</taxon>
    </lineage>
</organism>
<gene>
    <name evidence="5 8" type="primary">nuoN</name>
    <name evidence="8" type="ORF">WG78_03255</name>
</gene>
<feature type="transmembrane region" description="Helical" evidence="5">
    <location>
        <begin position="274"/>
        <end position="293"/>
    </location>
</feature>
<name>A0A0N1JTL7_9NEIS</name>
<keyword evidence="3 5" id="KW-1133">Transmembrane helix</keyword>
<dbReference type="NCBIfam" id="TIGR01770">
    <property type="entry name" value="NDH_I_N"/>
    <property type="match status" value="1"/>
</dbReference>
<feature type="transmembrane region" description="Helical" evidence="5">
    <location>
        <begin position="15"/>
        <end position="31"/>
    </location>
</feature>
<reference evidence="8 9" key="1">
    <citation type="submission" date="2015-07" db="EMBL/GenBank/DDBJ databases">
        <title>Draft genome sequence of the Amantichitinum ursilacus IGB-41, a new chitin-degrading bacterium.</title>
        <authorList>
            <person name="Kirstahler P."/>
            <person name="Guenther M."/>
            <person name="Grumaz C."/>
            <person name="Rupp S."/>
            <person name="Zibek S."/>
            <person name="Sohn K."/>
        </authorList>
    </citation>
    <scope>NUCLEOTIDE SEQUENCE [LARGE SCALE GENOMIC DNA]</scope>
    <source>
        <strain evidence="8 9">IGB-41</strain>
    </source>
</reference>
<keyword evidence="4 5" id="KW-0472">Membrane</keyword>
<evidence type="ECO:0000256" key="3">
    <source>
        <dbReference type="ARBA" id="ARBA00022989"/>
    </source>
</evidence>
<feature type="transmembrane region" description="Helical" evidence="5">
    <location>
        <begin position="370"/>
        <end position="393"/>
    </location>
</feature>
<keyword evidence="2 5" id="KW-0812">Transmembrane</keyword>
<keyword evidence="9" id="KW-1185">Reference proteome</keyword>
<evidence type="ECO:0000256" key="6">
    <source>
        <dbReference type="RuleBase" id="RU000320"/>
    </source>
</evidence>
<feature type="transmembrane region" description="Helical" evidence="5">
    <location>
        <begin position="162"/>
        <end position="184"/>
    </location>
</feature>
<dbReference type="NCBIfam" id="NF004442">
    <property type="entry name" value="PRK05777.1-5"/>
    <property type="match status" value="1"/>
</dbReference>
<feature type="transmembrane region" description="Helical" evidence="5">
    <location>
        <begin position="405"/>
        <end position="425"/>
    </location>
</feature>
<dbReference type="AlphaFoldDB" id="A0A0N1JTL7"/>
<comment type="catalytic activity">
    <reaction evidence="5">
        <text>a quinone + NADH + 5 H(+)(in) = a quinol + NAD(+) + 4 H(+)(out)</text>
        <dbReference type="Rhea" id="RHEA:57888"/>
        <dbReference type="ChEBI" id="CHEBI:15378"/>
        <dbReference type="ChEBI" id="CHEBI:24646"/>
        <dbReference type="ChEBI" id="CHEBI:57540"/>
        <dbReference type="ChEBI" id="CHEBI:57945"/>
        <dbReference type="ChEBI" id="CHEBI:132124"/>
    </reaction>
</comment>
<comment type="caution">
    <text evidence="8">The sequence shown here is derived from an EMBL/GenBank/DDBJ whole genome shotgun (WGS) entry which is preliminary data.</text>
</comment>
<evidence type="ECO:0000256" key="4">
    <source>
        <dbReference type="ARBA" id="ARBA00023136"/>
    </source>
</evidence>
<dbReference type="GO" id="GO:0008137">
    <property type="term" value="F:NADH dehydrogenase (ubiquinone) activity"/>
    <property type="evidence" value="ECO:0007669"/>
    <property type="project" value="InterPro"/>
</dbReference>
<sequence>MTWTSLNAGAATPEIFLLIAVCAVLLIDLFVSDAKRHVTYLLTLGALAVTACLLVNGLAQPPQLAFSGMFVQDPLAGVAKLAMVLGAALVFIYGRAYAEARGLFRGELFTLSLFSLLGMMVMASAMNFVTLYVGLELQSLAMYALIALNRDNVQSSEASMKYFVLGALASGLLLYGMSMVYGASQSLDVLTIAHNITAGGANRVLSVFGLVFIVVGIGFKLGAVPFHMWMPDVYQGAPTPVAQLIGTSSKVAAFVFILRILAESLQGFAPDWSQMLMLMAVLSLALGNITAIAQSNIKRMFAFSAIAHMGFVLLGIMVGNPYGYGAAFFYSITYLLTSAAGFGLIMLMSRAGFEADRIDDFKGLNQRSPWFAFMMLIVMFSMAGVPVFVGFFAKLAILKAVVSMGLTWLAVYGVLMSLIGGFYYLRVVKVMYFDEAEDTHPIVAGIDARAILSVNCLLLLVLGLMPDRLMYLVTAAITHSIVQM</sequence>
<dbReference type="PANTHER" id="PTHR22773">
    <property type="entry name" value="NADH DEHYDROGENASE"/>
    <property type="match status" value="1"/>
</dbReference>
<comment type="subcellular location">
    <subcellularLocation>
        <location evidence="5">Cell membrane</location>
        <topology evidence="5">Multi-pass membrane protein</topology>
    </subcellularLocation>
    <subcellularLocation>
        <location evidence="1">Endomembrane system</location>
        <topology evidence="1">Multi-pass membrane protein</topology>
    </subcellularLocation>
    <subcellularLocation>
        <location evidence="6">Membrane</location>
        <topology evidence="6">Multi-pass membrane protein</topology>
    </subcellularLocation>
</comment>
<dbReference type="Pfam" id="PF00361">
    <property type="entry name" value="Proton_antipo_M"/>
    <property type="match status" value="1"/>
</dbReference>
<accession>A0A0N1JTL7</accession>
<evidence type="ECO:0000256" key="2">
    <source>
        <dbReference type="ARBA" id="ARBA00022692"/>
    </source>
</evidence>
<dbReference type="GO" id="GO:0012505">
    <property type="term" value="C:endomembrane system"/>
    <property type="evidence" value="ECO:0007669"/>
    <property type="project" value="UniProtKB-SubCell"/>
</dbReference>
<dbReference type="OrthoDB" id="9768329at2"/>
<dbReference type="RefSeq" id="WP_053936345.1">
    <property type="nucleotide sequence ID" value="NZ_LAQT01000002.1"/>
</dbReference>
<comment type="subunit">
    <text evidence="5">NDH-1 is composed of 14 different subunits. Subunits NuoA, H, J, K, L, M, N constitute the membrane sector of the complex.</text>
</comment>
<proteinExistence type="inferred from homology"/>
<evidence type="ECO:0000259" key="7">
    <source>
        <dbReference type="Pfam" id="PF00361"/>
    </source>
</evidence>
<feature type="transmembrane region" description="Helical" evidence="5">
    <location>
        <begin position="241"/>
        <end position="262"/>
    </location>
</feature>
<keyword evidence="5" id="KW-1278">Translocase</keyword>
<evidence type="ECO:0000256" key="5">
    <source>
        <dbReference type="HAMAP-Rule" id="MF_00445"/>
    </source>
</evidence>
<feature type="transmembrane region" description="Helical" evidence="5">
    <location>
        <begin position="108"/>
        <end position="125"/>
    </location>
</feature>
<dbReference type="Proteomes" id="UP000037939">
    <property type="component" value="Unassembled WGS sequence"/>
</dbReference>
<dbReference type="GO" id="GO:0042773">
    <property type="term" value="P:ATP synthesis coupled electron transport"/>
    <property type="evidence" value="ECO:0007669"/>
    <property type="project" value="InterPro"/>
</dbReference>
<dbReference type="PATRIC" id="fig|857265.3.peg.667"/>
<dbReference type="EMBL" id="LAQT01000002">
    <property type="protein sequence ID" value="KPC54558.1"/>
    <property type="molecule type" value="Genomic_DNA"/>
</dbReference>
<dbReference type="EC" id="7.1.1.-" evidence="5"/>
<dbReference type="InterPro" id="IPR001750">
    <property type="entry name" value="ND/Mrp_TM"/>
</dbReference>
<keyword evidence="5" id="KW-1003">Cell membrane</keyword>
<dbReference type="InterPro" id="IPR010096">
    <property type="entry name" value="NADH-Q_OxRdtase_suN/2"/>
</dbReference>
<protein>
    <recommendedName>
        <fullName evidence="5">NADH-quinone oxidoreductase subunit N</fullName>
        <ecNumber evidence="5">7.1.1.-</ecNumber>
    </recommendedName>
    <alternativeName>
        <fullName evidence="5">NADH dehydrogenase I subunit N</fullName>
    </alternativeName>
    <alternativeName>
        <fullName evidence="5">NDH-1 subunit N</fullName>
    </alternativeName>
</protein>
<evidence type="ECO:0000313" key="9">
    <source>
        <dbReference type="Proteomes" id="UP000037939"/>
    </source>
</evidence>
<comment type="similarity">
    <text evidence="5">Belongs to the complex I subunit 2 family.</text>
</comment>
<keyword evidence="5" id="KW-0520">NAD</keyword>
<feature type="transmembrane region" description="Helical" evidence="5">
    <location>
        <begin position="446"/>
        <end position="465"/>
    </location>
</feature>
<evidence type="ECO:0000256" key="1">
    <source>
        <dbReference type="ARBA" id="ARBA00004127"/>
    </source>
</evidence>
<dbReference type="GO" id="GO:0005886">
    <property type="term" value="C:plasma membrane"/>
    <property type="evidence" value="ECO:0007669"/>
    <property type="project" value="UniProtKB-SubCell"/>
</dbReference>
<feature type="transmembrane region" description="Helical" evidence="5">
    <location>
        <begin position="78"/>
        <end position="96"/>
    </location>
</feature>
<keyword evidence="5" id="KW-0830">Ubiquinone</keyword>